<name>A0A6A4HQ20_9AGAR</name>
<feature type="domain" description="RNase H type-1" evidence="2">
    <location>
        <begin position="55"/>
        <end position="87"/>
    </location>
</feature>
<reference evidence="3" key="1">
    <citation type="journal article" date="2019" name="Environ. Microbiol.">
        <title>Fungal ecological strategies reflected in gene transcription - a case study of two litter decomposers.</title>
        <authorList>
            <person name="Barbi F."/>
            <person name="Kohler A."/>
            <person name="Barry K."/>
            <person name="Baskaran P."/>
            <person name="Daum C."/>
            <person name="Fauchery L."/>
            <person name="Ihrmark K."/>
            <person name="Kuo A."/>
            <person name="LaButti K."/>
            <person name="Lipzen A."/>
            <person name="Morin E."/>
            <person name="Grigoriev I.V."/>
            <person name="Henrissat B."/>
            <person name="Lindahl B."/>
            <person name="Martin F."/>
        </authorList>
    </citation>
    <scope>NUCLEOTIDE SEQUENCE</scope>
    <source>
        <strain evidence="3">JB14</strain>
    </source>
</reference>
<evidence type="ECO:0000313" key="3">
    <source>
        <dbReference type="EMBL" id="KAE9398885.1"/>
    </source>
</evidence>
<dbReference type="GO" id="GO:0004523">
    <property type="term" value="F:RNA-DNA hybrid ribonuclease activity"/>
    <property type="evidence" value="ECO:0007669"/>
    <property type="project" value="InterPro"/>
</dbReference>
<dbReference type="InterPro" id="IPR002156">
    <property type="entry name" value="RNaseH_domain"/>
</dbReference>
<dbReference type="Pfam" id="PF00075">
    <property type="entry name" value="RNase_H"/>
    <property type="match status" value="1"/>
</dbReference>
<accession>A0A6A4HQ20</accession>
<dbReference type="Gene3D" id="3.30.420.10">
    <property type="entry name" value="Ribonuclease H-like superfamily/Ribonuclease H"/>
    <property type="match status" value="1"/>
</dbReference>
<organism evidence="3 4">
    <name type="scientific">Gymnopus androsaceus JB14</name>
    <dbReference type="NCBI Taxonomy" id="1447944"/>
    <lineage>
        <taxon>Eukaryota</taxon>
        <taxon>Fungi</taxon>
        <taxon>Dikarya</taxon>
        <taxon>Basidiomycota</taxon>
        <taxon>Agaricomycotina</taxon>
        <taxon>Agaricomycetes</taxon>
        <taxon>Agaricomycetidae</taxon>
        <taxon>Agaricales</taxon>
        <taxon>Marasmiineae</taxon>
        <taxon>Omphalotaceae</taxon>
        <taxon>Gymnopus</taxon>
    </lineage>
</organism>
<dbReference type="GO" id="GO:0003676">
    <property type="term" value="F:nucleic acid binding"/>
    <property type="evidence" value="ECO:0007669"/>
    <property type="project" value="InterPro"/>
</dbReference>
<evidence type="ECO:0000259" key="2">
    <source>
        <dbReference type="Pfam" id="PF00075"/>
    </source>
</evidence>
<dbReference type="InterPro" id="IPR036397">
    <property type="entry name" value="RNaseH_sf"/>
</dbReference>
<gene>
    <name evidence="3" type="ORF">BT96DRAFT_1104960</name>
</gene>
<sequence>MKLVPSGTCQQHQPIEKLSIWIENTSSITATDTSVTGPSHYLLNIFHELLLEFWDSHPDATVCICWVPGHTGVLGNERADQEAKRAAAGRSSAKTRLPTSYDNPSRGVKPPLYERSGNA</sequence>
<keyword evidence="4" id="KW-1185">Reference proteome</keyword>
<proteinExistence type="predicted"/>
<protein>
    <recommendedName>
        <fullName evidence="2">RNase H type-1 domain-containing protein</fullName>
    </recommendedName>
</protein>
<dbReference type="OrthoDB" id="3265515at2759"/>
<dbReference type="SUPFAM" id="SSF53098">
    <property type="entry name" value="Ribonuclease H-like"/>
    <property type="match status" value="1"/>
</dbReference>
<feature type="region of interest" description="Disordered" evidence="1">
    <location>
        <begin position="81"/>
        <end position="119"/>
    </location>
</feature>
<dbReference type="Proteomes" id="UP000799118">
    <property type="component" value="Unassembled WGS sequence"/>
</dbReference>
<dbReference type="EMBL" id="ML769476">
    <property type="protein sequence ID" value="KAE9398885.1"/>
    <property type="molecule type" value="Genomic_DNA"/>
</dbReference>
<evidence type="ECO:0000313" key="4">
    <source>
        <dbReference type="Proteomes" id="UP000799118"/>
    </source>
</evidence>
<dbReference type="InterPro" id="IPR012337">
    <property type="entry name" value="RNaseH-like_sf"/>
</dbReference>
<evidence type="ECO:0000256" key="1">
    <source>
        <dbReference type="SAM" id="MobiDB-lite"/>
    </source>
</evidence>
<dbReference type="AlphaFoldDB" id="A0A6A4HQ20"/>